<sequence>MDFIRRAWLFTKAKIGRTILLIVAFSAILIFVLSGLIINSAANVSIDNAKKSAGATVSLSVNMQNVIKEAQNSATSSSSSSSSSDTAEAGKRFNIDLPTISETTAEKIAKLDGVKSASFTYQAQASASSGIEKVSTSSSSSSSSTDTQAAGGFGGREGGMGGASQEDFTISGTNDLAASTSFTDSYKISSGRAIKASDEGTNNVVIESTLASQNSLKVSSTFTIKDSNDKTYKMTVVGIYTTTSSSTESSIQYMNTMYTALSVANSIKGTTGKVSNATYSMENPAQADTFVKAANKLVNDSNFQVSKNDQAYQNVKSSLNNVASFARNIVLIVAIAGAIILALIVMLMVRERRFEIGVLMSLGESKLKIIGQFFFELFMVMIVSVGIASAAGNVVGNVVGQQLLKQETTQTTASTSNMQGAPGANGGKTEGQRPSGNAGGFMGRAGGAIGFGQSASEAKALEKLNIKTSVSEILLLVAIAILITLIAVGLASIGILRLNPKQVLTN</sequence>
<comment type="subcellular location">
    <subcellularLocation>
        <location evidence="1">Cell membrane</location>
        <topology evidence="1">Multi-pass membrane protein</topology>
    </subcellularLocation>
</comment>
<dbReference type="Proteomes" id="UP000031847">
    <property type="component" value="Unassembled WGS sequence"/>
</dbReference>
<feature type="region of interest" description="Disordered" evidence="6">
    <location>
        <begin position="133"/>
        <end position="169"/>
    </location>
</feature>
<organism evidence="9 10">
    <name type="scientific">Lactococcus lactis subsp. lactis</name>
    <name type="common">Streptococcus lactis</name>
    <dbReference type="NCBI Taxonomy" id="1360"/>
    <lineage>
        <taxon>Bacteria</taxon>
        <taxon>Bacillati</taxon>
        <taxon>Bacillota</taxon>
        <taxon>Bacilli</taxon>
        <taxon>Lactobacillales</taxon>
        <taxon>Streptococcaceae</taxon>
        <taxon>Lactococcus</taxon>
    </lineage>
</organism>
<evidence type="ECO:0000256" key="7">
    <source>
        <dbReference type="SAM" id="Phobius"/>
    </source>
</evidence>
<gene>
    <name evidence="9" type="ORF">JCM5805K_1018</name>
</gene>
<name>A0A0B8QJH2_LACLL</name>
<feature type="transmembrane region" description="Helical" evidence="7">
    <location>
        <begin position="329"/>
        <end position="349"/>
    </location>
</feature>
<dbReference type="RefSeq" id="WP_025016678.1">
    <property type="nucleotide sequence ID" value="NZ_BAABQR010000001.1"/>
</dbReference>
<evidence type="ECO:0000313" key="9">
    <source>
        <dbReference type="EMBL" id="GAM79910.1"/>
    </source>
</evidence>
<evidence type="ECO:0000313" key="10">
    <source>
        <dbReference type="Proteomes" id="UP000031847"/>
    </source>
</evidence>
<feature type="transmembrane region" description="Helical" evidence="7">
    <location>
        <begin position="473"/>
        <end position="496"/>
    </location>
</feature>
<evidence type="ECO:0000259" key="8">
    <source>
        <dbReference type="Pfam" id="PF02687"/>
    </source>
</evidence>
<evidence type="ECO:0000256" key="2">
    <source>
        <dbReference type="ARBA" id="ARBA00022475"/>
    </source>
</evidence>
<dbReference type="PANTHER" id="PTHR30572">
    <property type="entry name" value="MEMBRANE COMPONENT OF TRANSPORTER-RELATED"/>
    <property type="match status" value="1"/>
</dbReference>
<feature type="compositionally biased region" description="Gly residues" evidence="6">
    <location>
        <begin position="151"/>
        <end position="162"/>
    </location>
</feature>
<reference evidence="9 10" key="1">
    <citation type="submission" date="2015-01" db="EMBL/GenBank/DDBJ databases">
        <title>Lactococcus lactis subsp.lactis JCM 5805 whole genome shotgun sequence.</title>
        <authorList>
            <person name="Fujii T."/>
            <person name="Tomita Y."/>
            <person name="Ikushima S."/>
            <person name="Fujiwara D."/>
        </authorList>
    </citation>
    <scope>NUCLEOTIDE SEQUENCE [LARGE SCALE GENOMIC DNA]</scope>
    <source>
        <strain evidence="9 10">JCM 5805</strain>
    </source>
</reference>
<dbReference type="AlphaFoldDB" id="A0A0B8QJH2"/>
<dbReference type="GO" id="GO:0005886">
    <property type="term" value="C:plasma membrane"/>
    <property type="evidence" value="ECO:0007669"/>
    <property type="project" value="UniProtKB-SubCell"/>
</dbReference>
<evidence type="ECO:0000256" key="6">
    <source>
        <dbReference type="SAM" id="MobiDB-lite"/>
    </source>
</evidence>
<feature type="region of interest" description="Disordered" evidence="6">
    <location>
        <begin position="410"/>
        <end position="437"/>
    </location>
</feature>
<dbReference type="InterPro" id="IPR003838">
    <property type="entry name" value="ABC3_permease_C"/>
</dbReference>
<feature type="transmembrane region" description="Helical" evidence="7">
    <location>
        <begin position="369"/>
        <end position="391"/>
    </location>
</feature>
<evidence type="ECO:0000256" key="1">
    <source>
        <dbReference type="ARBA" id="ARBA00004651"/>
    </source>
</evidence>
<evidence type="ECO:0000256" key="4">
    <source>
        <dbReference type="ARBA" id="ARBA00022989"/>
    </source>
</evidence>
<dbReference type="PANTHER" id="PTHR30572:SF9">
    <property type="entry name" value="ABC TRANSPORTER PERMEASE PROTEIN"/>
    <property type="match status" value="1"/>
</dbReference>
<keyword evidence="3 7" id="KW-0812">Transmembrane</keyword>
<comment type="caution">
    <text evidence="9">The sequence shown here is derived from an EMBL/GenBank/DDBJ whole genome shotgun (WGS) entry which is preliminary data.</text>
</comment>
<evidence type="ECO:0000256" key="3">
    <source>
        <dbReference type="ARBA" id="ARBA00022692"/>
    </source>
</evidence>
<accession>A0A0B8QJH2</accession>
<dbReference type="Pfam" id="PF02687">
    <property type="entry name" value="FtsX"/>
    <property type="match status" value="1"/>
</dbReference>
<dbReference type="InterPro" id="IPR050250">
    <property type="entry name" value="Macrolide_Exporter_MacB"/>
</dbReference>
<feature type="domain" description="ABC3 transporter permease C-terminal" evidence="8">
    <location>
        <begin position="329"/>
        <end position="404"/>
    </location>
</feature>
<dbReference type="PATRIC" id="fig|1360.96.peg.1184"/>
<keyword evidence="2" id="KW-1003">Cell membrane</keyword>
<keyword evidence="5 7" id="KW-0472">Membrane</keyword>
<evidence type="ECO:0000256" key="5">
    <source>
        <dbReference type="ARBA" id="ARBA00023136"/>
    </source>
</evidence>
<dbReference type="GO" id="GO:0022857">
    <property type="term" value="F:transmembrane transporter activity"/>
    <property type="evidence" value="ECO:0007669"/>
    <property type="project" value="TreeGrafter"/>
</dbReference>
<feature type="compositionally biased region" description="Low complexity" evidence="6">
    <location>
        <begin position="135"/>
        <end position="145"/>
    </location>
</feature>
<dbReference type="EMBL" id="BBSI01000017">
    <property type="protein sequence ID" value="GAM79910.1"/>
    <property type="molecule type" value="Genomic_DNA"/>
</dbReference>
<proteinExistence type="predicted"/>
<feature type="transmembrane region" description="Helical" evidence="7">
    <location>
        <begin position="20"/>
        <end position="42"/>
    </location>
</feature>
<keyword evidence="4 7" id="KW-1133">Transmembrane helix</keyword>
<protein>
    <submittedName>
        <fullName evidence="9">ABC-type antimicrobial peptide transport system, permease component</fullName>
    </submittedName>
</protein>